<accession>A0A420DHL8</accession>
<organism evidence="2 3">
    <name type="scientific">Sulfitobacter guttiformis</name>
    <dbReference type="NCBI Taxonomy" id="74349"/>
    <lineage>
        <taxon>Bacteria</taxon>
        <taxon>Pseudomonadati</taxon>
        <taxon>Pseudomonadota</taxon>
        <taxon>Alphaproteobacteria</taxon>
        <taxon>Rhodobacterales</taxon>
        <taxon>Roseobacteraceae</taxon>
        <taxon>Sulfitobacter</taxon>
    </lineage>
</organism>
<feature type="compositionally biased region" description="Basic and acidic residues" evidence="1">
    <location>
        <begin position="10"/>
        <end position="22"/>
    </location>
</feature>
<dbReference type="Proteomes" id="UP000284407">
    <property type="component" value="Unassembled WGS sequence"/>
</dbReference>
<gene>
    <name evidence="2" type="ORF">C8N30_2817</name>
</gene>
<feature type="region of interest" description="Disordered" evidence="1">
    <location>
        <begin position="1"/>
        <end position="58"/>
    </location>
</feature>
<dbReference type="STRING" id="1443111.Z949_1704"/>
<dbReference type="AlphaFoldDB" id="A0A420DHL8"/>
<feature type="compositionally biased region" description="Basic and acidic residues" evidence="1">
    <location>
        <begin position="35"/>
        <end position="58"/>
    </location>
</feature>
<protein>
    <submittedName>
        <fullName evidence="2">Uncharacterized protein DUF4169</fullName>
    </submittedName>
</protein>
<keyword evidence="3" id="KW-1185">Reference proteome</keyword>
<dbReference type="OrthoDB" id="7192657at2"/>
<reference evidence="2 3" key="1">
    <citation type="submission" date="2018-09" db="EMBL/GenBank/DDBJ databases">
        <title>Genomic Encyclopedia of Archaeal and Bacterial Type Strains, Phase II (KMG-II): from individual species to whole genera.</title>
        <authorList>
            <person name="Goeker M."/>
        </authorList>
    </citation>
    <scope>NUCLEOTIDE SEQUENCE [LARGE SCALE GENOMIC DNA]</scope>
    <source>
        <strain evidence="2 3">DSM 11458</strain>
    </source>
</reference>
<feature type="compositionally biased region" description="Polar residues" evidence="1">
    <location>
        <begin position="23"/>
        <end position="34"/>
    </location>
</feature>
<dbReference type="RefSeq" id="WP_025062231.1">
    <property type="nucleotide sequence ID" value="NZ_RAQK01000002.1"/>
</dbReference>
<comment type="caution">
    <text evidence="2">The sequence shown here is derived from an EMBL/GenBank/DDBJ whole genome shotgun (WGS) entry which is preliminary data.</text>
</comment>
<dbReference type="EMBL" id="RAQK01000002">
    <property type="protein sequence ID" value="RKE93726.1"/>
    <property type="molecule type" value="Genomic_DNA"/>
</dbReference>
<evidence type="ECO:0000313" key="3">
    <source>
        <dbReference type="Proteomes" id="UP000284407"/>
    </source>
</evidence>
<sequence>MSSPLSLNKARKDRDRSARKSQADQNTVKFGQSRAQKDALKARAEQISRNLEAHKRET</sequence>
<proteinExistence type="predicted"/>
<name>A0A420DHL8_9RHOB</name>
<dbReference type="InterPro" id="IPR025227">
    <property type="entry name" value="DUF4169"/>
</dbReference>
<evidence type="ECO:0000256" key="1">
    <source>
        <dbReference type="SAM" id="MobiDB-lite"/>
    </source>
</evidence>
<dbReference type="Pfam" id="PF13770">
    <property type="entry name" value="DUF4169"/>
    <property type="match status" value="1"/>
</dbReference>
<evidence type="ECO:0000313" key="2">
    <source>
        <dbReference type="EMBL" id="RKE93726.1"/>
    </source>
</evidence>